<dbReference type="KEGG" id="sale:EPH95_09520"/>
<dbReference type="OrthoDB" id="9794671at2"/>
<reference evidence="4" key="1">
    <citation type="submission" date="2019-01" db="EMBL/GenBank/DDBJ databases">
        <title>Genomic analysis of Salicibibacter sp. NKC3-5.</title>
        <authorList>
            <person name="Oh Y.J."/>
        </authorList>
    </citation>
    <scope>NUCLEOTIDE SEQUENCE [LARGE SCALE GENOMIC DNA]</scope>
    <source>
        <strain evidence="4">NKC3-5</strain>
    </source>
</reference>
<dbReference type="AlphaFoldDB" id="A0A514LHR0"/>
<name>A0A514LHR0_9BACI</name>
<dbReference type="Pfam" id="PF02638">
    <property type="entry name" value="GHL10"/>
    <property type="match status" value="1"/>
</dbReference>
<dbReference type="InterPro" id="IPR052177">
    <property type="entry name" value="Divisome_Glycosyl_Hydrolase"/>
</dbReference>
<keyword evidence="1" id="KW-0732">Signal</keyword>
<evidence type="ECO:0000259" key="2">
    <source>
        <dbReference type="Pfam" id="PF02638"/>
    </source>
</evidence>
<keyword evidence="4" id="KW-1185">Reference proteome</keyword>
<evidence type="ECO:0000313" key="3">
    <source>
        <dbReference type="EMBL" id="QDI91386.1"/>
    </source>
</evidence>
<dbReference type="PANTHER" id="PTHR43405:SF1">
    <property type="entry name" value="GLYCOSYL HYDROLASE DIGH"/>
    <property type="match status" value="1"/>
</dbReference>
<proteinExistence type="predicted"/>
<evidence type="ECO:0000256" key="1">
    <source>
        <dbReference type="ARBA" id="ARBA00022729"/>
    </source>
</evidence>
<sequence>MDYIRYPENALDDPPGWYGYNPTVLQRFQEEMDRDDRPEPEDEEWLAWKVNQVDHLVQRVYTELMEVDASQVLSASVLSWGFEDPSEHDFWGLDPVQRAHQNWKTWIQEGYLDYVFVMNYDSEEERPDRLRNG</sequence>
<dbReference type="Proteomes" id="UP000319756">
    <property type="component" value="Chromosome"/>
</dbReference>
<gene>
    <name evidence="3" type="ORF">EPH95_09520</name>
</gene>
<dbReference type="Gene3D" id="3.20.20.80">
    <property type="entry name" value="Glycosidases"/>
    <property type="match status" value="1"/>
</dbReference>
<feature type="domain" description="Glycosyl hydrolase-like 10" evidence="2">
    <location>
        <begin position="17"/>
        <end position="121"/>
    </location>
</feature>
<dbReference type="RefSeq" id="WP_142089431.1">
    <property type="nucleotide sequence ID" value="NZ_CP035485.1"/>
</dbReference>
<organism evidence="3 4">
    <name type="scientific">Salicibibacter halophilus</name>
    <dbReference type="NCBI Taxonomy" id="2502791"/>
    <lineage>
        <taxon>Bacteria</taxon>
        <taxon>Bacillati</taxon>
        <taxon>Bacillota</taxon>
        <taxon>Bacilli</taxon>
        <taxon>Bacillales</taxon>
        <taxon>Bacillaceae</taxon>
        <taxon>Salicibibacter</taxon>
    </lineage>
</organism>
<accession>A0A514LHR0</accession>
<dbReference type="InterPro" id="IPR003790">
    <property type="entry name" value="GHL10"/>
</dbReference>
<evidence type="ECO:0000313" key="4">
    <source>
        <dbReference type="Proteomes" id="UP000319756"/>
    </source>
</evidence>
<protein>
    <recommendedName>
        <fullName evidence="2">Glycosyl hydrolase-like 10 domain-containing protein</fullName>
    </recommendedName>
</protein>
<dbReference type="EMBL" id="CP035485">
    <property type="protein sequence ID" value="QDI91386.1"/>
    <property type="molecule type" value="Genomic_DNA"/>
</dbReference>
<dbReference type="PANTHER" id="PTHR43405">
    <property type="entry name" value="GLYCOSYL HYDROLASE DIGH"/>
    <property type="match status" value="1"/>
</dbReference>